<keyword evidence="2" id="KW-1185">Reference proteome</keyword>
<dbReference type="EnsemblMetazoa" id="XM_011407252.1">
    <property type="protein sequence ID" value="XP_011405554.1"/>
    <property type="gene ID" value="LOC105313656"/>
</dbReference>
<reference evidence="2" key="1">
    <citation type="journal article" date="2010" name="Nature">
        <title>The Amphimedon queenslandica genome and the evolution of animal complexity.</title>
        <authorList>
            <person name="Srivastava M."/>
            <person name="Simakov O."/>
            <person name="Chapman J."/>
            <person name="Fahey B."/>
            <person name="Gauthier M.E."/>
            <person name="Mitros T."/>
            <person name="Richards G.S."/>
            <person name="Conaco C."/>
            <person name="Dacre M."/>
            <person name="Hellsten U."/>
            <person name="Larroux C."/>
            <person name="Putnam N.H."/>
            <person name="Stanke M."/>
            <person name="Adamska M."/>
            <person name="Darling A."/>
            <person name="Degnan S.M."/>
            <person name="Oakley T.H."/>
            <person name="Plachetzki D.C."/>
            <person name="Zhai Y."/>
            <person name="Adamski M."/>
            <person name="Calcino A."/>
            <person name="Cummins S.F."/>
            <person name="Goodstein D.M."/>
            <person name="Harris C."/>
            <person name="Jackson D.J."/>
            <person name="Leys S.P."/>
            <person name="Shu S."/>
            <person name="Woodcroft B.J."/>
            <person name="Vervoort M."/>
            <person name="Kosik K.S."/>
            <person name="Manning G."/>
            <person name="Degnan B.M."/>
            <person name="Rokhsar D.S."/>
        </authorList>
    </citation>
    <scope>NUCLEOTIDE SEQUENCE [LARGE SCALE GENOMIC DNA]</scope>
</reference>
<dbReference type="InterPro" id="IPR012337">
    <property type="entry name" value="RNaseH-like_sf"/>
</dbReference>
<sequence>MPPKSSQTPKLMIKWASKPRNMISIRVHFNKRNILIMGGEEKIVKGQLCIIDVVIIKMDKVNELMDKAPGEEAVKTTLCLLDKSDLIILSEKAALMKNAISTLMLFEAVTTKMSAEKNVTGFKVIPLSRGLQRLTATSTSVLGVNLNNQIGNSFPLGMEENYLIAIPTLLDPRFKKAAFTDRSRVERMSRVLLNEVVALHQHPAPEADTGSVPSTADVETTCHGDASVWQFFDQKVEHIFSQQMPSTSAFMELDQYFKAPILSRQEDPLKWWKTINTFIPT</sequence>
<dbReference type="KEGG" id="aqu:105313656"/>
<protein>
    <recommendedName>
        <fullName evidence="3">HAT C-terminal dimerisation domain-containing protein</fullName>
    </recommendedName>
</protein>
<dbReference type="AlphaFoldDB" id="A0AAN0ING5"/>
<dbReference type="RefSeq" id="XP_011405554.1">
    <property type="nucleotide sequence ID" value="XM_011407252.1"/>
</dbReference>
<evidence type="ECO:0000313" key="2">
    <source>
        <dbReference type="Proteomes" id="UP000007879"/>
    </source>
</evidence>
<accession>A0AAN0ING5</accession>
<dbReference type="Proteomes" id="UP000007879">
    <property type="component" value="Unassembled WGS sequence"/>
</dbReference>
<organism evidence="1 2">
    <name type="scientific">Amphimedon queenslandica</name>
    <name type="common">Sponge</name>
    <dbReference type="NCBI Taxonomy" id="400682"/>
    <lineage>
        <taxon>Eukaryota</taxon>
        <taxon>Metazoa</taxon>
        <taxon>Porifera</taxon>
        <taxon>Demospongiae</taxon>
        <taxon>Heteroscleromorpha</taxon>
        <taxon>Haplosclerida</taxon>
        <taxon>Niphatidae</taxon>
        <taxon>Amphimedon</taxon>
    </lineage>
</organism>
<dbReference type="GeneID" id="105313656"/>
<evidence type="ECO:0008006" key="3">
    <source>
        <dbReference type="Google" id="ProtNLM"/>
    </source>
</evidence>
<dbReference type="SUPFAM" id="SSF53098">
    <property type="entry name" value="Ribonuclease H-like"/>
    <property type="match status" value="1"/>
</dbReference>
<proteinExistence type="predicted"/>
<evidence type="ECO:0000313" key="1">
    <source>
        <dbReference type="EnsemblMetazoa" id="XP_011405554.1"/>
    </source>
</evidence>
<name>A0AAN0ING5_AMPQE</name>
<reference evidence="1" key="2">
    <citation type="submission" date="2024-06" db="UniProtKB">
        <authorList>
            <consortium name="EnsemblMetazoa"/>
        </authorList>
    </citation>
    <scope>IDENTIFICATION</scope>
</reference>